<dbReference type="InterPro" id="IPR011011">
    <property type="entry name" value="Znf_FYVE_PHD"/>
</dbReference>
<keyword evidence="1" id="KW-0479">Metal-binding</keyword>
<evidence type="ECO:0000256" key="4">
    <source>
        <dbReference type="PROSITE-ProRule" id="PRU00091"/>
    </source>
</evidence>
<feature type="compositionally biased region" description="Basic and acidic residues" evidence="5">
    <location>
        <begin position="400"/>
        <end position="423"/>
    </location>
</feature>
<dbReference type="InterPro" id="IPR013083">
    <property type="entry name" value="Znf_RING/FYVE/PHD"/>
</dbReference>
<keyword evidence="2 4" id="KW-0863">Zinc-finger</keyword>
<evidence type="ECO:0000256" key="3">
    <source>
        <dbReference type="ARBA" id="ARBA00022833"/>
    </source>
</evidence>
<dbReference type="InterPro" id="IPR044553">
    <property type="entry name" value="Bbox1_ANCHR"/>
</dbReference>
<evidence type="ECO:0000313" key="8">
    <source>
        <dbReference type="Proteomes" id="UP001497497"/>
    </source>
</evidence>
<feature type="region of interest" description="Disordered" evidence="5">
    <location>
        <begin position="383"/>
        <end position="428"/>
    </location>
</feature>
<dbReference type="GO" id="GO:0032266">
    <property type="term" value="F:phosphatidylinositol-3-phosphate binding"/>
    <property type="evidence" value="ECO:0007669"/>
    <property type="project" value="TreeGrafter"/>
</dbReference>
<comment type="caution">
    <text evidence="7">The sequence shown here is derived from an EMBL/GenBank/DDBJ whole genome shotgun (WGS) entry which is preliminary data.</text>
</comment>
<dbReference type="InterPro" id="IPR000306">
    <property type="entry name" value="Znf_FYVE"/>
</dbReference>
<dbReference type="SUPFAM" id="SSF57845">
    <property type="entry name" value="B-box zinc-binding domain"/>
    <property type="match status" value="1"/>
</dbReference>
<keyword evidence="8" id="KW-1185">Reference proteome</keyword>
<feature type="compositionally biased region" description="Low complexity" evidence="5">
    <location>
        <begin position="330"/>
        <end position="344"/>
    </location>
</feature>
<feature type="compositionally biased region" description="Acidic residues" evidence="5">
    <location>
        <begin position="354"/>
        <end position="364"/>
    </location>
</feature>
<gene>
    <name evidence="7" type="ORF">GSLYS_00001952001</name>
</gene>
<dbReference type="EMBL" id="CAXITT010000022">
    <property type="protein sequence ID" value="CAL1527782.1"/>
    <property type="molecule type" value="Genomic_DNA"/>
</dbReference>
<dbReference type="GO" id="GO:0008270">
    <property type="term" value="F:zinc ion binding"/>
    <property type="evidence" value="ECO:0007669"/>
    <property type="project" value="UniProtKB-KW"/>
</dbReference>
<feature type="compositionally biased region" description="Basic and acidic residues" evidence="5">
    <location>
        <begin position="108"/>
        <end position="119"/>
    </location>
</feature>
<dbReference type="Pfam" id="PF01363">
    <property type="entry name" value="FYVE"/>
    <property type="match status" value="1"/>
</dbReference>
<organism evidence="7 8">
    <name type="scientific">Lymnaea stagnalis</name>
    <name type="common">Great pond snail</name>
    <name type="synonym">Helix stagnalis</name>
    <dbReference type="NCBI Taxonomy" id="6523"/>
    <lineage>
        <taxon>Eukaryota</taxon>
        <taxon>Metazoa</taxon>
        <taxon>Spiralia</taxon>
        <taxon>Lophotrochozoa</taxon>
        <taxon>Mollusca</taxon>
        <taxon>Gastropoda</taxon>
        <taxon>Heterobranchia</taxon>
        <taxon>Euthyneura</taxon>
        <taxon>Panpulmonata</taxon>
        <taxon>Hygrophila</taxon>
        <taxon>Lymnaeoidea</taxon>
        <taxon>Lymnaeidae</taxon>
        <taxon>Lymnaea</taxon>
    </lineage>
</organism>
<feature type="region of interest" description="Disordered" evidence="5">
    <location>
        <begin position="218"/>
        <end position="274"/>
    </location>
</feature>
<reference evidence="7 8" key="1">
    <citation type="submission" date="2024-04" db="EMBL/GenBank/DDBJ databases">
        <authorList>
            <consortium name="Genoscope - CEA"/>
            <person name="William W."/>
        </authorList>
    </citation>
    <scope>NUCLEOTIDE SEQUENCE [LARGE SCALE GENOMIC DNA]</scope>
</reference>
<name>A0AAV2H279_LYMST</name>
<proteinExistence type="predicted"/>
<dbReference type="PANTHER" id="PTHR46603:SF1">
    <property type="entry name" value="ABSCISSION_NOCUT CHECKPOINT REGULATOR"/>
    <property type="match status" value="1"/>
</dbReference>
<dbReference type="GO" id="GO:0005813">
    <property type="term" value="C:centrosome"/>
    <property type="evidence" value="ECO:0007669"/>
    <property type="project" value="TreeGrafter"/>
</dbReference>
<evidence type="ECO:0000256" key="2">
    <source>
        <dbReference type="ARBA" id="ARBA00022771"/>
    </source>
</evidence>
<dbReference type="CDD" id="cd19817">
    <property type="entry name" value="Bbox1_ANCHR-like"/>
    <property type="match status" value="1"/>
</dbReference>
<accession>A0AAV2H279</accession>
<dbReference type="GO" id="GO:0009838">
    <property type="term" value="P:abscission"/>
    <property type="evidence" value="ECO:0007669"/>
    <property type="project" value="TreeGrafter"/>
</dbReference>
<keyword evidence="3" id="KW-0862">Zinc</keyword>
<protein>
    <recommendedName>
        <fullName evidence="6">FYVE-type domain-containing protein</fullName>
    </recommendedName>
</protein>
<dbReference type="InterPro" id="IPR017455">
    <property type="entry name" value="Znf_FYVE-rel"/>
</dbReference>
<evidence type="ECO:0000259" key="6">
    <source>
        <dbReference type="PROSITE" id="PS50178"/>
    </source>
</evidence>
<feature type="region of interest" description="Disordered" evidence="5">
    <location>
        <begin position="322"/>
        <end position="366"/>
    </location>
</feature>
<evidence type="ECO:0000256" key="5">
    <source>
        <dbReference type="SAM" id="MobiDB-lite"/>
    </source>
</evidence>
<dbReference type="PROSITE" id="PS50178">
    <property type="entry name" value="ZF_FYVE"/>
    <property type="match status" value="1"/>
</dbReference>
<dbReference type="AlphaFoldDB" id="A0AAV2H279"/>
<feature type="domain" description="FYVE-type" evidence="6">
    <location>
        <begin position="1"/>
        <end position="59"/>
    </location>
</feature>
<evidence type="ECO:0000256" key="1">
    <source>
        <dbReference type="ARBA" id="ARBA00022723"/>
    </source>
</evidence>
<feature type="region of interest" description="Disordered" evidence="5">
    <location>
        <begin position="84"/>
        <end position="119"/>
    </location>
</feature>
<dbReference type="Gene3D" id="3.30.40.10">
    <property type="entry name" value="Zinc/RING finger domain, C3HC4 (zinc finger)"/>
    <property type="match status" value="1"/>
</dbReference>
<dbReference type="CDD" id="cd15749">
    <property type="entry name" value="FYVE_ZFY19"/>
    <property type="match status" value="1"/>
</dbReference>
<feature type="compositionally biased region" description="Low complexity" evidence="5">
    <location>
        <begin position="92"/>
        <end position="106"/>
    </location>
</feature>
<evidence type="ECO:0000313" key="7">
    <source>
        <dbReference type="EMBL" id="CAL1527782.1"/>
    </source>
</evidence>
<dbReference type="SMART" id="SM00064">
    <property type="entry name" value="FYVE"/>
    <property type="match status" value="1"/>
</dbReference>
<dbReference type="Proteomes" id="UP001497497">
    <property type="component" value="Unassembled WGS sequence"/>
</dbReference>
<dbReference type="PANTHER" id="PTHR46603">
    <property type="entry name" value="ABSCISSION/NOCUT CHECKPOINT REGULATOR"/>
    <property type="match status" value="1"/>
</dbReference>
<dbReference type="GO" id="GO:0032154">
    <property type="term" value="C:cleavage furrow"/>
    <property type="evidence" value="ECO:0007669"/>
    <property type="project" value="TreeGrafter"/>
</dbReference>
<dbReference type="GO" id="GO:0044878">
    <property type="term" value="P:mitotic cytokinesis checkpoint signaling"/>
    <property type="evidence" value="ECO:0007669"/>
    <property type="project" value="TreeGrafter"/>
</dbReference>
<dbReference type="GO" id="GO:0030496">
    <property type="term" value="C:midbody"/>
    <property type="evidence" value="ECO:0007669"/>
    <property type="project" value="TreeGrafter"/>
</dbReference>
<dbReference type="Pfam" id="PF22586">
    <property type="entry name" value="ANCHR-like_BBOX"/>
    <property type="match status" value="1"/>
</dbReference>
<dbReference type="SUPFAM" id="SSF57903">
    <property type="entry name" value="FYVE/PHD zinc finger"/>
    <property type="match status" value="1"/>
</dbReference>
<sequence>MPGQCYACGAEFGVFRKEHGCKNCGFAFCNKCLNEKGIPVPKRNNGKHHVCHNCFKTLTGPILFPLMNAIIFLPLTDSPRRMAALKERESQSHSSGRSSQSPNSGQKLPEHIRKLDKPDREIAMRLQKLKEADKPKEAVSDTDIQARLAQLKGQSVQPDKKVFYQAPDTRAEVQQVDDLLEQLSAEVKLDSLIPDPAEEVEARLRQYYTGDATAANRTSKADIDDNNLNKGDKSGRASNNLNTVEKLGPIGKPFNKNIEGAGSETALTGASARKEDTDLDDIQKLMTQAARDLELEAQRAIDGLQKDKELMDRLKVIQARQKERNKNVDDVVSVDSDTDNTTKTCDISRMTDVPNDDSDEESEEVATQKLIQRFMDETKIDATVGDLGGANGQRKPSSVENKKANKKEKMKESSKIETKKENSDSDYDDTDELPYCCMCTEDATLRCKDCDQDLYCQKCFKASHKEMDITDHRMTPYKAPKGYR</sequence>